<protein>
    <submittedName>
        <fullName evidence="1">Uncharacterized protein</fullName>
    </submittedName>
</protein>
<comment type="caution">
    <text evidence="1">The sequence shown here is derived from an EMBL/GenBank/DDBJ whole genome shotgun (WGS) entry which is preliminary data.</text>
</comment>
<dbReference type="Proteomes" id="UP001208570">
    <property type="component" value="Unassembled WGS sequence"/>
</dbReference>
<sequence>MLKRQIKNFRTGRKATLTLVFTSNEPVDTNWFEIKTVDSQEVMYPVLEGHPYYELSMLHSGDVTATSLTIPLRQHVDDHVFETILTNRNATMQYQLKTVLDTKVLYRLENIDSPEWLIVPPHVTHLSQKQTFQRHCRSFARLEHGGNALILMYAQPVLLKSGDRSGPEFRKMVQTHDFGQENHVEELGTMILEGRMHRIKYRTSRNSAVFDVRAKQPNSERTREGIYMCTMERLSVGESHLDKFHILSYVTIGRHHSLANLLPPKPRVEIISCSTSNFNLPKNILLLVQDRTGCVRCRGYGYPRPEVEIRRKYSDSSETELTLTSGKISATRYSNVAEAGIVEAIYVFEDPDLSMTGSHICVATNANGALSIFFDVKLHSKRP</sequence>
<dbReference type="AlphaFoldDB" id="A0AAD9JAB5"/>
<keyword evidence="2" id="KW-1185">Reference proteome</keyword>
<dbReference type="EMBL" id="JAODUP010000490">
    <property type="protein sequence ID" value="KAK2148595.1"/>
    <property type="molecule type" value="Genomic_DNA"/>
</dbReference>
<organism evidence="1 2">
    <name type="scientific">Paralvinella palmiformis</name>
    <dbReference type="NCBI Taxonomy" id="53620"/>
    <lineage>
        <taxon>Eukaryota</taxon>
        <taxon>Metazoa</taxon>
        <taxon>Spiralia</taxon>
        <taxon>Lophotrochozoa</taxon>
        <taxon>Annelida</taxon>
        <taxon>Polychaeta</taxon>
        <taxon>Sedentaria</taxon>
        <taxon>Canalipalpata</taxon>
        <taxon>Terebellida</taxon>
        <taxon>Terebelliformia</taxon>
        <taxon>Alvinellidae</taxon>
        <taxon>Paralvinella</taxon>
    </lineage>
</organism>
<gene>
    <name evidence="1" type="ORF">LSH36_490g01036</name>
</gene>
<name>A0AAD9JAB5_9ANNE</name>
<reference evidence="1" key="1">
    <citation type="journal article" date="2023" name="Mol. Biol. Evol.">
        <title>Third-Generation Sequencing Reveals the Adaptive Role of the Epigenome in Three Deep-Sea Polychaetes.</title>
        <authorList>
            <person name="Perez M."/>
            <person name="Aroh O."/>
            <person name="Sun Y."/>
            <person name="Lan Y."/>
            <person name="Juniper S.K."/>
            <person name="Young C.R."/>
            <person name="Angers B."/>
            <person name="Qian P.Y."/>
        </authorList>
    </citation>
    <scope>NUCLEOTIDE SEQUENCE</scope>
    <source>
        <strain evidence="1">P08H-3</strain>
    </source>
</reference>
<proteinExistence type="predicted"/>
<evidence type="ECO:0000313" key="1">
    <source>
        <dbReference type="EMBL" id="KAK2148595.1"/>
    </source>
</evidence>
<evidence type="ECO:0000313" key="2">
    <source>
        <dbReference type="Proteomes" id="UP001208570"/>
    </source>
</evidence>
<accession>A0AAD9JAB5</accession>